<dbReference type="InterPro" id="IPR039788">
    <property type="entry name" value="NOL4/NOL4L"/>
</dbReference>
<feature type="non-terminal residue" evidence="3">
    <location>
        <position position="207"/>
    </location>
</feature>
<feature type="non-terminal residue" evidence="3">
    <location>
        <position position="1"/>
    </location>
</feature>
<feature type="transmembrane region" description="Helical" evidence="1">
    <location>
        <begin position="171"/>
        <end position="191"/>
    </location>
</feature>
<name>A0ABM0MXR7_SACKO</name>
<dbReference type="SUPFAM" id="SSF52540">
    <property type="entry name" value="P-loop containing nucleoside triphosphate hydrolases"/>
    <property type="match status" value="1"/>
</dbReference>
<keyword evidence="1" id="KW-0812">Transmembrane</keyword>
<dbReference type="Pfam" id="PF08477">
    <property type="entry name" value="Roc"/>
    <property type="match status" value="1"/>
</dbReference>
<dbReference type="PANTHER" id="PTHR12449:SF18">
    <property type="entry name" value="DEATH DOMAIN-CONTAINING PROTEIN"/>
    <property type="match status" value="1"/>
</dbReference>
<reference evidence="3" key="1">
    <citation type="submission" date="2025-08" db="UniProtKB">
        <authorList>
            <consortium name="RefSeq"/>
        </authorList>
    </citation>
    <scope>IDENTIFICATION</scope>
    <source>
        <tissue evidence="3">Testes</tissue>
    </source>
</reference>
<keyword evidence="2" id="KW-1185">Reference proteome</keyword>
<evidence type="ECO:0000313" key="3">
    <source>
        <dbReference type="RefSeq" id="XP_006824808.1"/>
    </source>
</evidence>
<dbReference type="Gene3D" id="3.30.70.1390">
    <property type="entry name" value="ROC domain from the Parkinson's disease-associated leucine-rich repeat kinase 2"/>
    <property type="match status" value="1"/>
</dbReference>
<sequence length="207" mass="23346">DHKNALFRVIDGVRYLVMTSQDKTNRLNIMRILLEKNIDMTSPNKADKTAIEYVRSKICTGSIFQNQFYEEAEILLIKVKKERDYKILQKEPGIPIDVTKLLFCGDGGAGKTTLKKSLLKTSKSKAGPEPGKDKYVLTPGIDISKEEVPGVGKMVMLDMAGQESYFSSHAMFLYAGLATIIVMYQVCDFINGKIIRPLDIMEREKTR</sequence>
<dbReference type="PANTHER" id="PTHR12449">
    <property type="entry name" value="DEATH DOMAIN-CONTAINING PROTEIN"/>
    <property type="match status" value="1"/>
</dbReference>
<keyword evidence="1" id="KW-1133">Transmembrane helix</keyword>
<dbReference type="InterPro" id="IPR027417">
    <property type="entry name" value="P-loop_NTPase"/>
</dbReference>
<organism evidence="2 3">
    <name type="scientific">Saccoglossus kowalevskii</name>
    <name type="common">Acorn worm</name>
    <dbReference type="NCBI Taxonomy" id="10224"/>
    <lineage>
        <taxon>Eukaryota</taxon>
        <taxon>Metazoa</taxon>
        <taxon>Hemichordata</taxon>
        <taxon>Enteropneusta</taxon>
        <taxon>Harrimaniidae</taxon>
        <taxon>Saccoglossus</taxon>
    </lineage>
</organism>
<accession>A0ABM0MXR7</accession>
<dbReference type="RefSeq" id="XP_006824808.1">
    <property type="nucleotide sequence ID" value="XM_006824745.1"/>
</dbReference>
<evidence type="ECO:0000313" key="2">
    <source>
        <dbReference type="Proteomes" id="UP000694865"/>
    </source>
</evidence>
<dbReference type="Proteomes" id="UP000694865">
    <property type="component" value="Unplaced"/>
</dbReference>
<gene>
    <name evidence="3" type="primary">LOC102800992</name>
</gene>
<keyword evidence="1" id="KW-0472">Membrane</keyword>
<dbReference type="GeneID" id="102800992"/>
<proteinExistence type="predicted"/>
<evidence type="ECO:0000256" key="1">
    <source>
        <dbReference type="SAM" id="Phobius"/>
    </source>
</evidence>
<protein>
    <submittedName>
        <fullName evidence="3">Uncharacterized protein LOC102800992</fullName>
    </submittedName>
</protein>